<accession>A0ACC0D8L2</accession>
<evidence type="ECO:0000313" key="2">
    <source>
        <dbReference type="Proteomes" id="UP001497680"/>
    </source>
</evidence>
<dbReference type="Proteomes" id="UP001497680">
    <property type="component" value="Unassembled WGS sequence"/>
</dbReference>
<keyword evidence="2" id="KW-1185">Reference proteome</keyword>
<comment type="caution">
    <text evidence="1">The sequence shown here is derived from an EMBL/GenBank/DDBJ whole genome shotgun (WGS) entry which is preliminary data.</text>
</comment>
<dbReference type="EMBL" id="MU394297">
    <property type="protein sequence ID" value="KAI6089070.1"/>
    <property type="molecule type" value="Genomic_DNA"/>
</dbReference>
<protein>
    <submittedName>
        <fullName evidence="1">Uncharacterized protein</fullName>
    </submittedName>
</protein>
<reference evidence="1 2" key="1">
    <citation type="journal article" date="2022" name="New Phytol.">
        <title>Ecological generalism drives hyperdiversity of secondary metabolite gene clusters in xylarialean endophytes.</title>
        <authorList>
            <person name="Franco M.E.E."/>
            <person name="Wisecaver J.H."/>
            <person name="Arnold A.E."/>
            <person name="Ju Y.M."/>
            <person name="Slot J.C."/>
            <person name="Ahrendt S."/>
            <person name="Moore L.P."/>
            <person name="Eastman K.E."/>
            <person name="Scott K."/>
            <person name="Konkel Z."/>
            <person name="Mondo S.J."/>
            <person name="Kuo A."/>
            <person name="Hayes R.D."/>
            <person name="Haridas S."/>
            <person name="Andreopoulos B."/>
            <person name="Riley R."/>
            <person name="LaButti K."/>
            <person name="Pangilinan J."/>
            <person name="Lipzen A."/>
            <person name="Amirebrahimi M."/>
            <person name="Yan J."/>
            <person name="Adam C."/>
            <person name="Keymanesh K."/>
            <person name="Ng V."/>
            <person name="Louie K."/>
            <person name="Northen T."/>
            <person name="Drula E."/>
            <person name="Henrissat B."/>
            <person name="Hsieh H.M."/>
            <person name="Youens-Clark K."/>
            <person name="Lutzoni F."/>
            <person name="Miadlikowska J."/>
            <person name="Eastwood D.C."/>
            <person name="Hamelin R.C."/>
            <person name="Grigoriev I.V."/>
            <person name="U'Ren J.M."/>
        </authorList>
    </citation>
    <scope>NUCLEOTIDE SEQUENCE [LARGE SCALE GENOMIC DNA]</scope>
    <source>
        <strain evidence="1 2">ER1909</strain>
    </source>
</reference>
<organism evidence="1 2">
    <name type="scientific">Hypoxylon rubiginosum</name>
    <dbReference type="NCBI Taxonomy" id="110542"/>
    <lineage>
        <taxon>Eukaryota</taxon>
        <taxon>Fungi</taxon>
        <taxon>Dikarya</taxon>
        <taxon>Ascomycota</taxon>
        <taxon>Pezizomycotina</taxon>
        <taxon>Sordariomycetes</taxon>
        <taxon>Xylariomycetidae</taxon>
        <taxon>Xylariales</taxon>
        <taxon>Hypoxylaceae</taxon>
        <taxon>Hypoxylon</taxon>
    </lineage>
</organism>
<gene>
    <name evidence="1" type="ORF">F4821DRAFT_65096</name>
</gene>
<evidence type="ECO:0000313" key="1">
    <source>
        <dbReference type="EMBL" id="KAI6089070.1"/>
    </source>
</evidence>
<proteinExistence type="predicted"/>
<sequence length="296" mass="29698">MYSTRLVHLLMVALGVSQAMGVAWINPHQGGYQVKRQDDDVPLSIGTDIATGSAAADPTSSSTDEATSSSTTSPDSTTSETPTSTSDTPTSTPTSTSTTADNNTPTSTDATPTSTPNGPTSTPATTTSNGSPTSTPASTTTGGGGDSQTTTESAETTEQPVTSTFVTVITSTDAAGQTFVTSSSSTVVSTPTSAADSSDQTSGMPKSTQNTIIGVCVGVGGAIILAAAGVLIYRLRSKRRNADESEELVSYGDGFSGPGAAEKSDVGGSSTATRTPFQSTLESYHAPSQTNAASNF</sequence>
<name>A0ACC0D8L2_9PEZI</name>